<keyword evidence="5" id="KW-0256">Endoplasmic reticulum</keyword>
<dbReference type="OrthoDB" id="435607at2759"/>
<protein>
    <recommendedName>
        <fullName evidence="5">Endoplasmic reticulum transmembrane protein</fullName>
    </recommendedName>
</protein>
<comment type="function">
    <text evidence="5">May play a role in anterograde transport of membrane proteins from the endoplasmic reticulum to the Golgi.</text>
</comment>
<dbReference type="STRING" id="27349.A0A0L6UBF0"/>
<dbReference type="VEuPathDB" id="FungiDB:VP01_773g14"/>
<dbReference type="EMBL" id="LAVV01013205">
    <property type="protein sequence ID" value="KNZ45863.1"/>
    <property type="molecule type" value="Genomic_DNA"/>
</dbReference>
<dbReference type="PANTHER" id="PTHR12701">
    <property type="entry name" value="BCR-ASSOCIATED PROTEIN, BAP"/>
    <property type="match status" value="1"/>
</dbReference>
<evidence type="ECO:0000313" key="8">
    <source>
        <dbReference type="Proteomes" id="UP000037035"/>
    </source>
</evidence>
<keyword evidence="8" id="KW-1185">Reference proteome</keyword>
<evidence type="ECO:0000256" key="4">
    <source>
        <dbReference type="ARBA" id="ARBA00023136"/>
    </source>
</evidence>
<dbReference type="GO" id="GO:0006888">
    <property type="term" value="P:endoplasmic reticulum to Golgi vesicle-mediated transport"/>
    <property type="evidence" value="ECO:0007669"/>
    <property type="project" value="UniProtKB-UniRule"/>
</dbReference>
<dbReference type="GO" id="GO:0005789">
    <property type="term" value="C:endoplasmic reticulum membrane"/>
    <property type="evidence" value="ECO:0007669"/>
    <property type="project" value="UniProtKB-SubCell"/>
</dbReference>
<keyword evidence="5" id="KW-0931">ER-Golgi transport</keyword>
<keyword evidence="2 5" id="KW-0812">Transmembrane</keyword>
<evidence type="ECO:0000256" key="3">
    <source>
        <dbReference type="ARBA" id="ARBA00022989"/>
    </source>
</evidence>
<feature type="transmembrane region" description="Helical" evidence="5">
    <location>
        <begin position="6"/>
        <end position="28"/>
    </location>
</feature>
<evidence type="ECO:0000313" key="7">
    <source>
        <dbReference type="EMBL" id="KNZ45863.1"/>
    </source>
</evidence>
<evidence type="ECO:0000256" key="5">
    <source>
        <dbReference type="RuleBase" id="RU367026"/>
    </source>
</evidence>
<keyword evidence="5" id="KW-0813">Transport</keyword>
<feature type="transmembrane region" description="Helical" evidence="5">
    <location>
        <begin position="49"/>
        <end position="69"/>
    </location>
</feature>
<dbReference type="InterPro" id="IPR008417">
    <property type="entry name" value="BAP29/BAP31"/>
</dbReference>
<dbReference type="GO" id="GO:0006886">
    <property type="term" value="P:intracellular protein transport"/>
    <property type="evidence" value="ECO:0007669"/>
    <property type="project" value="UniProtKB-UniRule"/>
</dbReference>
<evidence type="ECO:0000256" key="2">
    <source>
        <dbReference type="ARBA" id="ARBA00022692"/>
    </source>
</evidence>
<evidence type="ECO:0000256" key="1">
    <source>
        <dbReference type="ARBA" id="ARBA00004141"/>
    </source>
</evidence>
<accession>A0A0L6UBF0</accession>
<dbReference type="Proteomes" id="UP000037035">
    <property type="component" value="Unassembled WGS sequence"/>
</dbReference>
<keyword evidence="5" id="KW-0653">Protein transport</keyword>
<sequence>MVFSLLIIEIVTFVILVGSLSIFLQMPLPFTWRRVLFRFLATSPLVAKLQYALSFFFFFFFFLDVMMIGSMKTYSYRFSGPGEAAREQGAGVGRDLRSETDWRSRKFLSERDMYMRGFTLFLSLILSRTFALILDLIKAQEDLATLKKQVSCWAISRPGIIGRGGEEVQAANCGSPRRTGCEQFPPLLVMLLIELVAAANKDKLIVCKT</sequence>
<dbReference type="PANTHER" id="PTHR12701:SF20">
    <property type="entry name" value="ENDOPLASMIC RETICULUM TRANSMEMBRANE PROTEIN"/>
    <property type="match status" value="1"/>
</dbReference>
<dbReference type="InterPro" id="IPR040463">
    <property type="entry name" value="BAP29/BAP31_N"/>
</dbReference>
<dbReference type="GO" id="GO:0070973">
    <property type="term" value="P:protein localization to endoplasmic reticulum exit site"/>
    <property type="evidence" value="ECO:0007669"/>
    <property type="project" value="UniProtKB-UniRule"/>
</dbReference>
<organism evidence="7 8">
    <name type="scientific">Puccinia sorghi</name>
    <dbReference type="NCBI Taxonomy" id="27349"/>
    <lineage>
        <taxon>Eukaryota</taxon>
        <taxon>Fungi</taxon>
        <taxon>Dikarya</taxon>
        <taxon>Basidiomycota</taxon>
        <taxon>Pucciniomycotina</taxon>
        <taxon>Pucciniomycetes</taxon>
        <taxon>Pucciniales</taxon>
        <taxon>Pucciniaceae</taxon>
        <taxon>Puccinia</taxon>
    </lineage>
</organism>
<feature type="domain" description="BAP29/BAP31 transmembrane" evidence="6">
    <location>
        <begin position="1"/>
        <end position="144"/>
    </location>
</feature>
<dbReference type="AlphaFoldDB" id="A0A0L6UBF0"/>
<gene>
    <name evidence="7" type="ORF">VP01_773g14</name>
</gene>
<dbReference type="Pfam" id="PF05529">
    <property type="entry name" value="Bap31"/>
    <property type="match status" value="1"/>
</dbReference>
<comment type="caution">
    <text evidence="7">The sequence shown here is derived from an EMBL/GenBank/DDBJ whole genome shotgun (WGS) entry which is preliminary data.</text>
</comment>
<reference evidence="7 8" key="1">
    <citation type="submission" date="2015-08" db="EMBL/GenBank/DDBJ databases">
        <title>Next Generation Sequencing and Analysis of the Genome of Puccinia sorghi L Schw, the Causal Agent of Maize Common Rust.</title>
        <authorList>
            <person name="Rochi L."/>
            <person name="Burguener G."/>
            <person name="Darino M."/>
            <person name="Turjanski A."/>
            <person name="Kreff E."/>
            <person name="Dieguez M.J."/>
            <person name="Sacco F."/>
        </authorList>
    </citation>
    <scope>NUCLEOTIDE SEQUENCE [LARGE SCALE GENOMIC DNA]</scope>
    <source>
        <strain evidence="7 8">RO10H11247</strain>
    </source>
</reference>
<keyword evidence="3 5" id="KW-1133">Transmembrane helix</keyword>
<comment type="caution">
    <text evidence="5">Lacks conserved residue(s) required for the propagation of feature annotation.</text>
</comment>
<comment type="similarity">
    <text evidence="5">Belongs to the BCAP29/BCAP31 family.</text>
</comment>
<comment type="subcellular location">
    <subcellularLocation>
        <location evidence="5">Endoplasmic reticulum membrane</location>
        <topology evidence="5">Multi-pass membrane protein</topology>
    </subcellularLocation>
    <subcellularLocation>
        <location evidence="1">Membrane</location>
        <topology evidence="1">Multi-pass membrane protein</topology>
    </subcellularLocation>
</comment>
<proteinExistence type="inferred from homology"/>
<keyword evidence="4 5" id="KW-0472">Membrane</keyword>
<name>A0A0L6UBF0_9BASI</name>
<evidence type="ECO:0000259" key="6">
    <source>
        <dbReference type="Pfam" id="PF05529"/>
    </source>
</evidence>